<dbReference type="OrthoDB" id="2193787at2759"/>
<dbReference type="HOGENOM" id="CLU_1360387_0_0_1"/>
<accession>I7AFI9</accession>
<dbReference type="VEuPathDB" id="MicrosporidiaDB:EROM_080710"/>
<dbReference type="GeneID" id="20521807"/>
<name>I7AFI9_ENCRO</name>
<sequence>MDEIFIGSPSKREIEMYLLNKEYSLLNNIKLRDDILSKRGMGGSSENEAELKFEFLKGGKPWENGLVQVVDGSSEKRKASIGYQIKNGRKTSGEKDFNGKIEKKRIGTKKIIERNTIKNSGYRYVTLVFVGSNEFPKPVTKRHRKKVRFCDSACPGAHNTGKPSSILLPASKTRKLPRTRKKEKVFVESLALDTENESEEHK</sequence>
<dbReference type="KEGG" id="ero:EROM_080710"/>
<evidence type="ECO:0000313" key="3">
    <source>
        <dbReference type="Proteomes" id="UP000010094"/>
    </source>
</evidence>
<dbReference type="AlphaFoldDB" id="I7AFI9"/>
<feature type="region of interest" description="Disordered" evidence="1">
    <location>
        <begin position="161"/>
        <end position="180"/>
    </location>
</feature>
<gene>
    <name evidence="2" type="ordered locus">EROM_080710</name>
</gene>
<evidence type="ECO:0000313" key="2">
    <source>
        <dbReference type="EMBL" id="AFN83490.1"/>
    </source>
</evidence>
<dbReference type="EMBL" id="CP003525">
    <property type="protein sequence ID" value="AFN83490.1"/>
    <property type="molecule type" value="Genomic_DNA"/>
</dbReference>
<dbReference type="Proteomes" id="UP000010094">
    <property type="component" value="Chromosome VIII"/>
</dbReference>
<dbReference type="RefSeq" id="XP_009264987.1">
    <property type="nucleotide sequence ID" value="XM_009266712.1"/>
</dbReference>
<protein>
    <submittedName>
        <fullName evidence="2">Uncharacterized protein</fullName>
    </submittedName>
</protein>
<evidence type="ECO:0000256" key="1">
    <source>
        <dbReference type="SAM" id="MobiDB-lite"/>
    </source>
</evidence>
<proteinExistence type="predicted"/>
<keyword evidence="3" id="KW-1185">Reference proteome</keyword>
<organism evidence="2 3">
    <name type="scientific">Encephalitozoon romaleae (strain SJ-2008)</name>
    <name type="common">Microsporidian parasite</name>
    <dbReference type="NCBI Taxonomy" id="1178016"/>
    <lineage>
        <taxon>Eukaryota</taxon>
        <taxon>Fungi</taxon>
        <taxon>Fungi incertae sedis</taxon>
        <taxon>Microsporidia</taxon>
        <taxon>Unikaryonidae</taxon>
        <taxon>Encephalitozoon</taxon>
    </lineage>
</organism>
<reference evidence="2 3" key="1">
    <citation type="journal article" date="2012" name="Proc. Natl. Acad. Sci. U.S.A.">
        <title>Gain and loss of multiple functionally related, horizontally transferred genes in the reduced genomes of two microsporidian parasites.</title>
        <authorList>
            <person name="Pombert J.-F."/>
            <person name="Selman M."/>
            <person name="Burki F."/>
            <person name="Bardell F.T."/>
            <person name="Farinelli L."/>
            <person name="Solter L.F."/>
            <person name="Whitman D.W."/>
            <person name="Weiss L.M."/>
            <person name="Corradi N."/>
            <person name="Keeling P.J."/>
        </authorList>
    </citation>
    <scope>NUCLEOTIDE SEQUENCE [LARGE SCALE GENOMIC DNA]</scope>
    <source>
        <strain evidence="2 3">SJ-2008</strain>
    </source>
</reference>